<evidence type="ECO:0000259" key="14">
    <source>
        <dbReference type="PROSITE" id="PS50969"/>
    </source>
</evidence>
<proteinExistence type="predicted"/>
<dbReference type="GO" id="GO:0005634">
    <property type="term" value="C:nucleus"/>
    <property type="evidence" value="ECO:0007669"/>
    <property type="project" value="UniProtKB-SubCell"/>
</dbReference>
<dbReference type="EMBL" id="KN837445">
    <property type="protein sequence ID" value="KIJ24944.1"/>
    <property type="molecule type" value="Genomic_DNA"/>
</dbReference>
<evidence type="ECO:0000256" key="6">
    <source>
        <dbReference type="ARBA" id="ARBA00022842"/>
    </source>
</evidence>
<feature type="region of interest" description="Disordered" evidence="12">
    <location>
        <begin position="1"/>
        <end position="33"/>
    </location>
</feature>
<evidence type="ECO:0000256" key="1">
    <source>
        <dbReference type="ARBA" id="ARBA00001946"/>
    </source>
</evidence>
<dbReference type="GO" id="GO:0046872">
    <property type="term" value="F:metal ion binding"/>
    <property type="evidence" value="ECO:0007669"/>
    <property type="project" value="UniProtKB-KW"/>
</dbReference>
<dbReference type="SUPFAM" id="SSF56784">
    <property type="entry name" value="HAD-like"/>
    <property type="match status" value="1"/>
</dbReference>
<dbReference type="SUPFAM" id="SSF54236">
    <property type="entry name" value="Ubiquitin-like"/>
    <property type="match status" value="1"/>
</dbReference>
<dbReference type="InterPro" id="IPR023214">
    <property type="entry name" value="HAD_sf"/>
</dbReference>
<comment type="catalytic activity">
    <reaction evidence="10">
        <text>O-phospho-L-seryl-[protein] + H2O = L-seryl-[protein] + phosphate</text>
        <dbReference type="Rhea" id="RHEA:20629"/>
        <dbReference type="Rhea" id="RHEA-COMP:9863"/>
        <dbReference type="Rhea" id="RHEA-COMP:11604"/>
        <dbReference type="ChEBI" id="CHEBI:15377"/>
        <dbReference type="ChEBI" id="CHEBI:29999"/>
        <dbReference type="ChEBI" id="CHEBI:43474"/>
        <dbReference type="ChEBI" id="CHEBI:83421"/>
        <dbReference type="EC" id="3.1.3.16"/>
    </reaction>
</comment>
<protein>
    <recommendedName>
        <fullName evidence="3">protein-serine/threonine phosphatase</fullName>
        <ecNumber evidence="3">3.1.3.16</ecNumber>
    </recommendedName>
    <alternativeName>
        <fullName evidence="9">Nuclear proteasome inhibitor UBLCP1</fullName>
    </alternativeName>
</protein>
<evidence type="ECO:0000256" key="11">
    <source>
        <dbReference type="ARBA" id="ARBA00048336"/>
    </source>
</evidence>
<dbReference type="InterPro" id="IPR000626">
    <property type="entry name" value="Ubiquitin-like_dom"/>
</dbReference>
<keyword evidence="7" id="KW-0904">Protein phosphatase</keyword>
<gene>
    <name evidence="15" type="ORF">M422DRAFT_38956</name>
</gene>
<evidence type="ECO:0000256" key="10">
    <source>
        <dbReference type="ARBA" id="ARBA00047761"/>
    </source>
</evidence>
<evidence type="ECO:0000256" key="2">
    <source>
        <dbReference type="ARBA" id="ARBA00004123"/>
    </source>
</evidence>
<dbReference type="InterPro" id="IPR036412">
    <property type="entry name" value="HAD-like_sf"/>
</dbReference>
<keyword evidence="4" id="KW-0479">Metal-binding</keyword>
<organism evidence="15 16">
    <name type="scientific">Sphaerobolus stellatus (strain SS14)</name>
    <dbReference type="NCBI Taxonomy" id="990650"/>
    <lineage>
        <taxon>Eukaryota</taxon>
        <taxon>Fungi</taxon>
        <taxon>Dikarya</taxon>
        <taxon>Basidiomycota</taxon>
        <taxon>Agaricomycotina</taxon>
        <taxon>Agaricomycetes</taxon>
        <taxon>Phallomycetidae</taxon>
        <taxon>Geastrales</taxon>
        <taxon>Sphaerobolaceae</taxon>
        <taxon>Sphaerobolus</taxon>
    </lineage>
</organism>
<dbReference type="OrthoDB" id="1711508at2759"/>
<dbReference type="SMART" id="SM00577">
    <property type="entry name" value="CPDc"/>
    <property type="match status" value="1"/>
</dbReference>
<keyword evidence="5" id="KW-0378">Hydrolase</keyword>
<dbReference type="PANTHER" id="PTHR48493">
    <property type="entry name" value="UBIQUITIN-LIKE DOMAIN-CONTAINING CTD PHOSPHATASE 1"/>
    <property type="match status" value="1"/>
</dbReference>
<keyword evidence="8" id="KW-0539">Nucleus</keyword>
<dbReference type="NCBIfam" id="TIGR02245">
    <property type="entry name" value="HAD_IIID1"/>
    <property type="match status" value="1"/>
</dbReference>
<evidence type="ECO:0000256" key="9">
    <source>
        <dbReference type="ARBA" id="ARBA00032039"/>
    </source>
</evidence>
<name>A0A0C9TSZ9_SPHS4</name>
<dbReference type="GO" id="GO:0004722">
    <property type="term" value="F:protein serine/threonine phosphatase activity"/>
    <property type="evidence" value="ECO:0007669"/>
    <property type="project" value="UniProtKB-EC"/>
</dbReference>
<keyword evidence="16" id="KW-1185">Reference proteome</keyword>
<dbReference type="Gene3D" id="3.10.20.90">
    <property type="entry name" value="Phosphatidylinositol 3-kinase Catalytic Subunit, Chain A, domain 1"/>
    <property type="match status" value="1"/>
</dbReference>
<dbReference type="AlphaFoldDB" id="A0A0C9TSZ9"/>
<evidence type="ECO:0000313" key="16">
    <source>
        <dbReference type="Proteomes" id="UP000054279"/>
    </source>
</evidence>
<evidence type="ECO:0000256" key="12">
    <source>
        <dbReference type="SAM" id="MobiDB-lite"/>
    </source>
</evidence>
<dbReference type="PANTHER" id="PTHR48493:SF1">
    <property type="entry name" value="UBIQUITIN-LIKE DOMAIN-CONTAINING CTD PHOSPHATASE 1"/>
    <property type="match status" value="1"/>
</dbReference>
<evidence type="ECO:0000256" key="8">
    <source>
        <dbReference type="ARBA" id="ARBA00023242"/>
    </source>
</evidence>
<keyword evidence="6" id="KW-0460">Magnesium</keyword>
<reference evidence="15 16" key="1">
    <citation type="submission" date="2014-06" db="EMBL/GenBank/DDBJ databases">
        <title>Evolutionary Origins and Diversification of the Mycorrhizal Mutualists.</title>
        <authorList>
            <consortium name="DOE Joint Genome Institute"/>
            <consortium name="Mycorrhizal Genomics Consortium"/>
            <person name="Kohler A."/>
            <person name="Kuo A."/>
            <person name="Nagy L.G."/>
            <person name="Floudas D."/>
            <person name="Copeland A."/>
            <person name="Barry K.W."/>
            <person name="Cichocki N."/>
            <person name="Veneault-Fourrey C."/>
            <person name="LaButti K."/>
            <person name="Lindquist E.A."/>
            <person name="Lipzen A."/>
            <person name="Lundell T."/>
            <person name="Morin E."/>
            <person name="Murat C."/>
            <person name="Riley R."/>
            <person name="Ohm R."/>
            <person name="Sun H."/>
            <person name="Tunlid A."/>
            <person name="Henrissat B."/>
            <person name="Grigoriev I.V."/>
            <person name="Hibbett D.S."/>
            <person name="Martin F."/>
        </authorList>
    </citation>
    <scope>NUCLEOTIDE SEQUENCE [LARGE SCALE GENOMIC DNA]</scope>
    <source>
        <strain evidence="15 16">SS14</strain>
    </source>
</reference>
<comment type="catalytic activity">
    <reaction evidence="11">
        <text>O-phospho-L-threonyl-[protein] + H2O = L-threonyl-[protein] + phosphate</text>
        <dbReference type="Rhea" id="RHEA:47004"/>
        <dbReference type="Rhea" id="RHEA-COMP:11060"/>
        <dbReference type="Rhea" id="RHEA-COMP:11605"/>
        <dbReference type="ChEBI" id="CHEBI:15377"/>
        <dbReference type="ChEBI" id="CHEBI:30013"/>
        <dbReference type="ChEBI" id="CHEBI:43474"/>
        <dbReference type="ChEBI" id="CHEBI:61977"/>
        <dbReference type="EC" id="3.1.3.16"/>
    </reaction>
</comment>
<dbReference type="GO" id="GO:0090364">
    <property type="term" value="P:regulation of proteasome assembly"/>
    <property type="evidence" value="ECO:0007669"/>
    <property type="project" value="InterPro"/>
</dbReference>
<dbReference type="SMART" id="SM00213">
    <property type="entry name" value="UBQ"/>
    <property type="match status" value="1"/>
</dbReference>
<comment type="subcellular location">
    <subcellularLocation>
        <location evidence="2">Nucleus</location>
    </subcellularLocation>
</comment>
<evidence type="ECO:0000259" key="13">
    <source>
        <dbReference type="PROSITE" id="PS50053"/>
    </source>
</evidence>
<dbReference type="Gene3D" id="3.40.50.1000">
    <property type="entry name" value="HAD superfamily/HAD-like"/>
    <property type="match status" value="1"/>
</dbReference>
<feature type="domain" description="Ubiquitin-like" evidence="13">
    <location>
        <begin position="45"/>
        <end position="121"/>
    </location>
</feature>
<evidence type="ECO:0000256" key="5">
    <source>
        <dbReference type="ARBA" id="ARBA00022801"/>
    </source>
</evidence>
<dbReference type="InterPro" id="IPR029071">
    <property type="entry name" value="Ubiquitin-like_domsf"/>
</dbReference>
<dbReference type="Pfam" id="PF03031">
    <property type="entry name" value="NIF"/>
    <property type="match status" value="1"/>
</dbReference>
<dbReference type="Proteomes" id="UP000054279">
    <property type="component" value="Unassembled WGS sequence"/>
</dbReference>
<evidence type="ECO:0000256" key="7">
    <source>
        <dbReference type="ARBA" id="ARBA00022912"/>
    </source>
</evidence>
<dbReference type="InterPro" id="IPR004274">
    <property type="entry name" value="FCP1_dom"/>
</dbReference>
<dbReference type="Pfam" id="PF00240">
    <property type="entry name" value="ubiquitin"/>
    <property type="match status" value="1"/>
</dbReference>
<sequence length="365" mass="41486">MSNLQVESRQTEGIEGNEGLENAEGRLSVPPATADSLPQEAEEWFSLKFTHSGKQFTLSVEKSDRVFDLKSALFDLTNVPPERQKILGLVKGQLPQDDVCIGDLKLSSGKKFTLIGTPQGAEFKDPFELEDLPEVFNDFDIDFSADPDAANRYITDMRNLRKIKEAAKRLKIDFMNPLREGMKLLVLDLDYTILDTKPLTSGALPPSECARPGLHEFLEAIYPYYDICIWSQTSWIWLETKLVELGMVGSDKNYKISFVLDKTLMFRVFSTRDGKPFQHAVKALGIIWQCLPQFSARNTIHIDDLGRNFALNPGEGLKISPFKDAHTPRAAQDRELRRLARYLIHIATEDDFRTINHKNWKKVPP</sequence>
<accession>A0A0C9TSZ9</accession>
<evidence type="ECO:0000256" key="4">
    <source>
        <dbReference type="ARBA" id="ARBA00022723"/>
    </source>
</evidence>
<comment type="cofactor">
    <cofactor evidence="1">
        <name>Mg(2+)</name>
        <dbReference type="ChEBI" id="CHEBI:18420"/>
    </cofactor>
</comment>
<dbReference type="InterPro" id="IPR011943">
    <property type="entry name" value="HAD-SF_hydro_IIID"/>
</dbReference>
<dbReference type="PROSITE" id="PS50969">
    <property type="entry name" value="FCP1"/>
    <property type="match status" value="1"/>
</dbReference>
<dbReference type="EC" id="3.1.3.16" evidence="3"/>
<evidence type="ECO:0000256" key="3">
    <source>
        <dbReference type="ARBA" id="ARBA00013081"/>
    </source>
</evidence>
<dbReference type="PROSITE" id="PS50053">
    <property type="entry name" value="UBIQUITIN_2"/>
    <property type="match status" value="1"/>
</dbReference>
<dbReference type="HOGENOM" id="CLU_046931_1_0_1"/>
<evidence type="ECO:0000313" key="15">
    <source>
        <dbReference type="EMBL" id="KIJ24944.1"/>
    </source>
</evidence>
<dbReference type="InterPro" id="IPR051658">
    <property type="entry name" value="UBLCP1"/>
</dbReference>
<feature type="domain" description="FCP1 homology" evidence="14">
    <location>
        <begin position="178"/>
        <end position="346"/>
    </location>
</feature>